<feature type="region of interest" description="Disordered" evidence="1">
    <location>
        <begin position="31"/>
        <end position="76"/>
    </location>
</feature>
<keyword evidence="4" id="KW-1185">Reference proteome</keyword>
<accession>A0A1C4WWT1</accession>
<gene>
    <name evidence="3" type="ORF">GA0070563_10482</name>
</gene>
<feature type="transmembrane region" description="Helical" evidence="2">
    <location>
        <begin position="6"/>
        <end position="24"/>
    </location>
</feature>
<proteinExistence type="predicted"/>
<evidence type="ECO:0000256" key="1">
    <source>
        <dbReference type="SAM" id="MobiDB-lite"/>
    </source>
</evidence>
<dbReference type="Proteomes" id="UP000183585">
    <property type="component" value="Unassembled WGS sequence"/>
</dbReference>
<evidence type="ECO:0000313" key="4">
    <source>
        <dbReference type="Proteomes" id="UP000183585"/>
    </source>
</evidence>
<protein>
    <submittedName>
        <fullName evidence="3">Uncharacterized protein</fullName>
    </submittedName>
</protein>
<name>A0A1C4WWT1_9ACTN</name>
<dbReference type="RefSeq" id="WP_074474146.1">
    <property type="nucleotide sequence ID" value="NZ_FMCT01000004.1"/>
</dbReference>
<dbReference type="EMBL" id="FMCT01000004">
    <property type="protein sequence ID" value="SCF00594.1"/>
    <property type="molecule type" value="Genomic_DNA"/>
</dbReference>
<keyword evidence="2" id="KW-1133">Transmembrane helix</keyword>
<organism evidence="3 4">
    <name type="scientific">Micromonospora carbonacea</name>
    <dbReference type="NCBI Taxonomy" id="47853"/>
    <lineage>
        <taxon>Bacteria</taxon>
        <taxon>Bacillati</taxon>
        <taxon>Actinomycetota</taxon>
        <taxon>Actinomycetes</taxon>
        <taxon>Micromonosporales</taxon>
        <taxon>Micromonosporaceae</taxon>
        <taxon>Micromonospora</taxon>
    </lineage>
</organism>
<evidence type="ECO:0000313" key="3">
    <source>
        <dbReference type="EMBL" id="SCF00594.1"/>
    </source>
</evidence>
<reference evidence="4" key="1">
    <citation type="submission" date="2016-06" db="EMBL/GenBank/DDBJ databases">
        <authorList>
            <person name="Varghese N."/>
            <person name="Submissions Spin"/>
        </authorList>
    </citation>
    <scope>NUCLEOTIDE SEQUENCE [LARGE SCALE GENOMIC DNA]</scope>
    <source>
        <strain evidence="4">DSM 43168</strain>
    </source>
</reference>
<feature type="compositionally biased region" description="Basic and acidic residues" evidence="1">
    <location>
        <begin position="48"/>
        <end position="60"/>
    </location>
</feature>
<dbReference type="AlphaFoldDB" id="A0A1C4WWT1"/>
<keyword evidence="2" id="KW-0472">Membrane</keyword>
<evidence type="ECO:0000256" key="2">
    <source>
        <dbReference type="SAM" id="Phobius"/>
    </source>
</evidence>
<sequence>MIDLTPAVPGLAVIAGGVALVLVCGRDADANQHDVSDYHPAPAGSLAESRRAWPLVDRKPMPQRPPGQHRSAECPTWEPPVADMVVALVASRYGSSPQDIAARWLRELGEQARAQLAVSR</sequence>
<keyword evidence="2" id="KW-0812">Transmembrane</keyword>